<sequence>MIDIFEESTMAYSLLTAQQDDIICPLTHYSLIEIVGTDAEKYLQGQLTCDVTKLAVGESTLTAHCDPKGKMSALFRLIRQDEQTFYMLLKSALLPSALDQLKKYAVFSKVTFTLLDWQILGAAGTKGIEKCGQFSAQIRIDINGQQPRVILLNPTYLALEPTVEAEAWDLLDIQDGVPGLAAATQLEFIPQALNLQSVEQAISFHKGCYIGQETVARAKYRGANKRALFIFAARTQSLPEIGSALEMALGDNWRATGTITSAVNFHGVLWLQAVLNTPLEEGQAFRLPNCQTLLDMQPLPYELS</sequence>
<evidence type="ECO:0000259" key="1">
    <source>
        <dbReference type="Pfam" id="PF01571"/>
    </source>
</evidence>
<dbReference type="PANTHER" id="PTHR22602:SF0">
    <property type="entry name" value="TRANSFERASE CAF17, MITOCHONDRIAL-RELATED"/>
    <property type="match status" value="1"/>
</dbReference>
<comment type="caution">
    <text evidence="3">The sequence shown here is derived from an EMBL/GenBank/DDBJ whole genome shotgun (WGS) entry which is preliminary data.</text>
</comment>
<dbReference type="GO" id="GO:0016226">
    <property type="term" value="P:iron-sulfur cluster assembly"/>
    <property type="evidence" value="ECO:0007669"/>
    <property type="project" value="TreeGrafter"/>
</dbReference>
<protein>
    <submittedName>
        <fullName evidence="3">Folate-binding protein YgfZ</fullName>
    </submittedName>
</protein>
<reference evidence="3 4" key="1">
    <citation type="submission" date="2010-12" db="EMBL/GenBank/DDBJ databases">
        <authorList>
            <person name="Muzny D."/>
            <person name="Qin X."/>
            <person name="Deng J."/>
            <person name="Jiang H."/>
            <person name="Liu Y."/>
            <person name="Qu J."/>
            <person name="Song X.-Z."/>
            <person name="Zhang L."/>
            <person name="Thornton R."/>
            <person name="Coyle M."/>
            <person name="Francisco L."/>
            <person name="Jackson L."/>
            <person name="Javaid M."/>
            <person name="Korchina V."/>
            <person name="Kovar C."/>
            <person name="Mata R."/>
            <person name="Mathew T."/>
            <person name="Ngo R."/>
            <person name="Nguyen L."/>
            <person name="Nguyen N."/>
            <person name="Okwuonu G."/>
            <person name="Ongeri F."/>
            <person name="Pham C."/>
            <person name="Simmons D."/>
            <person name="Wilczek-Boney K."/>
            <person name="Hale W."/>
            <person name="Jakkamsetti A."/>
            <person name="Pham P."/>
            <person name="Ruth R."/>
            <person name="San Lucas F."/>
            <person name="Warren J."/>
            <person name="Zhang J."/>
            <person name="Zhao Z."/>
            <person name="Zhou C."/>
            <person name="Zhu D."/>
            <person name="Lee S."/>
            <person name="Bess C."/>
            <person name="Blankenburg K."/>
            <person name="Forbes L."/>
            <person name="Fu Q."/>
            <person name="Gubbala S."/>
            <person name="Hirani K."/>
            <person name="Jayaseelan J.C."/>
            <person name="Lara F."/>
            <person name="Munidasa M."/>
            <person name="Palculict T."/>
            <person name="Patil S."/>
            <person name="Pu L.-L."/>
            <person name="Saada N."/>
            <person name="Tang L."/>
            <person name="Weissenberger G."/>
            <person name="Zhu Y."/>
            <person name="Hemphill L."/>
            <person name="Shang Y."/>
            <person name="Youmans B."/>
            <person name="Ayvaz T."/>
            <person name="Ross M."/>
            <person name="Santibanez J."/>
            <person name="Aqrawi P."/>
            <person name="Gross S."/>
            <person name="Joshi V."/>
            <person name="Fowler G."/>
            <person name="Nazareth L."/>
            <person name="Reid J."/>
            <person name="Worley K."/>
            <person name="Petrosino J."/>
            <person name="Highlander S."/>
            <person name="Gibbs R."/>
        </authorList>
    </citation>
    <scope>NUCLEOTIDE SEQUENCE [LARGE SCALE GENOMIC DNA]</scope>
    <source>
        <strain evidence="3 4">ATCC 33393</strain>
    </source>
</reference>
<feature type="domain" description="tRNA-modifying protein YgfZ-like beta-barrel" evidence="2">
    <location>
        <begin position="224"/>
        <end position="287"/>
    </location>
</feature>
<dbReference type="Pfam" id="PF01571">
    <property type="entry name" value="GCV_T"/>
    <property type="match status" value="1"/>
</dbReference>
<evidence type="ECO:0000313" key="3">
    <source>
        <dbReference type="EMBL" id="EFU67033.1"/>
    </source>
</evidence>
<dbReference type="InterPro" id="IPR048451">
    <property type="entry name" value="YgfZ_barrel"/>
</dbReference>
<dbReference type="Proteomes" id="UP000032871">
    <property type="component" value="Unassembled WGS sequence"/>
</dbReference>
<dbReference type="InterPro" id="IPR017703">
    <property type="entry name" value="YgfZ/GCV_T_CS"/>
</dbReference>
<feature type="domain" description="GCVT N-terminal" evidence="1">
    <location>
        <begin position="23"/>
        <end position="124"/>
    </location>
</feature>
<dbReference type="PIRSF" id="PIRSF006487">
    <property type="entry name" value="GcvT"/>
    <property type="match status" value="1"/>
</dbReference>
<dbReference type="Gene3D" id="3.30.70.1400">
    <property type="entry name" value="Aminomethyltransferase beta-barrel domains"/>
    <property type="match status" value="1"/>
</dbReference>
<name>E6KZT6_9PAST</name>
<dbReference type="SUPFAM" id="SSF103025">
    <property type="entry name" value="Folate-binding domain"/>
    <property type="match status" value="1"/>
</dbReference>
<dbReference type="InterPro" id="IPR006222">
    <property type="entry name" value="GCVT_N"/>
</dbReference>
<dbReference type="PANTHER" id="PTHR22602">
    <property type="entry name" value="TRANSFERASE CAF17, MITOCHONDRIAL-RELATED"/>
    <property type="match status" value="1"/>
</dbReference>
<organism evidence="3 4">
    <name type="scientific">Aggregatibacter segnis ATCC 33393</name>
    <dbReference type="NCBI Taxonomy" id="888057"/>
    <lineage>
        <taxon>Bacteria</taxon>
        <taxon>Pseudomonadati</taxon>
        <taxon>Pseudomonadota</taxon>
        <taxon>Gammaproteobacteria</taxon>
        <taxon>Pasteurellales</taxon>
        <taxon>Pasteurellaceae</taxon>
        <taxon>Aggregatibacter</taxon>
    </lineage>
</organism>
<dbReference type="EMBL" id="AEPS01000011">
    <property type="protein sequence ID" value="EFU67033.1"/>
    <property type="molecule type" value="Genomic_DNA"/>
</dbReference>
<keyword evidence="4" id="KW-1185">Reference proteome</keyword>
<dbReference type="HOGENOM" id="CLU_007884_6_1_6"/>
<dbReference type="InterPro" id="IPR045179">
    <property type="entry name" value="YgfZ/GcvT"/>
</dbReference>
<dbReference type="Gene3D" id="2.40.30.160">
    <property type="match status" value="1"/>
</dbReference>
<dbReference type="STRING" id="739.GCA_001059425_00941"/>
<gene>
    <name evidence="3" type="primary">ygfZ</name>
    <name evidence="3" type="ORF">HMPREF9064_1668</name>
</gene>
<dbReference type="NCBIfam" id="TIGR03317">
    <property type="entry name" value="ygfZ_signature"/>
    <property type="match status" value="1"/>
</dbReference>
<dbReference type="AlphaFoldDB" id="E6KZT6"/>
<dbReference type="Pfam" id="PF21130">
    <property type="entry name" value="YgfZ_barrel"/>
    <property type="match status" value="1"/>
</dbReference>
<evidence type="ECO:0000313" key="4">
    <source>
        <dbReference type="Proteomes" id="UP000032871"/>
    </source>
</evidence>
<dbReference type="SUPFAM" id="SSF101790">
    <property type="entry name" value="Aminomethyltransferase beta-barrel domain"/>
    <property type="match status" value="1"/>
</dbReference>
<evidence type="ECO:0000259" key="2">
    <source>
        <dbReference type="Pfam" id="PF21130"/>
    </source>
</evidence>
<dbReference type="InterPro" id="IPR029043">
    <property type="entry name" value="GcvT/YgfZ_C"/>
</dbReference>
<accession>E6KZT6</accession>
<proteinExistence type="predicted"/>